<dbReference type="RefSeq" id="XP_007418572.1">
    <property type="nucleotide sequence ID" value="XM_007418510.1"/>
</dbReference>
<keyword evidence="6" id="KW-1185">Reference proteome</keyword>
<reference evidence="6" key="1">
    <citation type="journal article" date="2011" name="Proc. Natl. Acad. Sci. U.S.A.">
        <title>Obligate biotrophy features unraveled by the genomic analysis of rust fungi.</title>
        <authorList>
            <person name="Duplessis S."/>
            <person name="Cuomo C.A."/>
            <person name="Lin Y.-C."/>
            <person name="Aerts A."/>
            <person name="Tisserant E."/>
            <person name="Veneault-Fourrey C."/>
            <person name="Joly D.L."/>
            <person name="Hacquard S."/>
            <person name="Amselem J."/>
            <person name="Cantarel B.L."/>
            <person name="Chiu R."/>
            <person name="Coutinho P.M."/>
            <person name="Feau N."/>
            <person name="Field M."/>
            <person name="Frey P."/>
            <person name="Gelhaye E."/>
            <person name="Goldberg J."/>
            <person name="Grabherr M.G."/>
            <person name="Kodira C.D."/>
            <person name="Kohler A."/>
            <person name="Kuees U."/>
            <person name="Lindquist E.A."/>
            <person name="Lucas S.M."/>
            <person name="Mago R."/>
            <person name="Mauceli E."/>
            <person name="Morin E."/>
            <person name="Murat C."/>
            <person name="Pangilinan J.L."/>
            <person name="Park R."/>
            <person name="Pearson M."/>
            <person name="Quesneville H."/>
            <person name="Rouhier N."/>
            <person name="Sakthikumar S."/>
            <person name="Salamov A.A."/>
            <person name="Schmutz J."/>
            <person name="Selles B."/>
            <person name="Shapiro H."/>
            <person name="Tanguay P."/>
            <person name="Tuskan G.A."/>
            <person name="Henrissat B."/>
            <person name="Van de Peer Y."/>
            <person name="Rouze P."/>
            <person name="Ellis J.G."/>
            <person name="Dodds P.N."/>
            <person name="Schein J.E."/>
            <person name="Zhong S."/>
            <person name="Hamelin R.C."/>
            <person name="Grigoriev I.V."/>
            <person name="Szabo L.J."/>
            <person name="Martin F."/>
        </authorList>
    </citation>
    <scope>NUCLEOTIDE SEQUENCE [LARGE SCALE GENOMIC DNA]</scope>
    <source>
        <strain evidence="6">98AG31 / pathotype 3-4-7</strain>
    </source>
</reference>
<dbReference type="SUPFAM" id="SSF56112">
    <property type="entry name" value="Protein kinase-like (PK-like)"/>
    <property type="match status" value="1"/>
</dbReference>
<evidence type="ECO:0000313" key="6">
    <source>
        <dbReference type="Proteomes" id="UP000001072"/>
    </source>
</evidence>
<evidence type="ECO:0000313" key="5">
    <source>
        <dbReference type="EMBL" id="EGF98155.1"/>
    </source>
</evidence>
<organism evidence="6">
    <name type="scientific">Melampsora larici-populina (strain 98AG31 / pathotype 3-4-7)</name>
    <name type="common">Poplar leaf rust fungus</name>
    <dbReference type="NCBI Taxonomy" id="747676"/>
    <lineage>
        <taxon>Eukaryota</taxon>
        <taxon>Fungi</taxon>
        <taxon>Dikarya</taxon>
        <taxon>Basidiomycota</taxon>
        <taxon>Pucciniomycotina</taxon>
        <taxon>Pucciniomycetes</taxon>
        <taxon>Pucciniales</taxon>
        <taxon>Melampsoraceae</taxon>
        <taxon>Melampsora</taxon>
    </lineage>
</organism>
<dbReference type="GO" id="GO:0005634">
    <property type="term" value="C:nucleus"/>
    <property type="evidence" value="ECO:0007669"/>
    <property type="project" value="TreeGrafter"/>
</dbReference>
<dbReference type="GeneID" id="18926252"/>
<dbReference type="GO" id="GO:0005524">
    <property type="term" value="F:ATP binding"/>
    <property type="evidence" value="ECO:0007669"/>
    <property type="project" value="UniProtKB-KW"/>
</dbReference>
<dbReference type="PANTHER" id="PTHR24346">
    <property type="entry name" value="MAP/MICROTUBULE AFFINITY-REGULATING KINASE"/>
    <property type="match status" value="1"/>
</dbReference>
<evidence type="ECO:0000256" key="2">
    <source>
        <dbReference type="ARBA" id="ARBA00022840"/>
    </source>
</evidence>
<accession>F4SB22</accession>
<dbReference type="HOGENOM" id="CLU_401185_0_0_1"/>
<feature type="compositionally biased region" description="Polar residues" evidence="3">
    <location>
        <begin position="291"/>
        <end position="312"/>
    </location>
</feature>
<evidence type="ECO:0000259" key="4">
    <source>
        <dbReference type="PROSITE" id="PS50011"/>
    </source>
</evidence>
<feature type="region of interest" description="Disordered" evidence="3">
    <location>
        <begin position="102"/>
        <end position="133"/>
    </location>
</feature>
<feature type="region of interest" description="Disordered" evidence="3">
    <location>
        <begin position="450"/>
        <end position="473"/>
    </location>
</feature>
<feature type="compositionally biased region" description="Acidic residues" evidence="3">
    <location>
        <begin position="178"/>
        <end position="189"/>
    </location>
</feature>
<proteinExistence type="predicted"/>
<dbReference type="STRING" id="747676.F4SB22"/>
<dbReference type="eggNOG" id="KOG1152">
    <property type="taxonomic scope" value="Eukaryota"/>
</dbReference>
<dbReference type="EMBL" id="GL883183">
    <property type="protein sequence ID" value="EGF98155.1"/>
    <property type="molecule type" value="Genomic_DNA"/>
</dbReference>
<dbReference type="InterPro" id="IPR008271">
    <property type="entry name" value="Ser/Thr_kinase_AS"/>
</dbReference>
<dbReference type="InParanoid" id="F4SB22"/>
<dbReference type="GO" id="GO:0005829">
    <property type="term" value="C:cytosol"/>
    <property type="evidence" value="ECO:0007669"/>
    <property type="project" value="TreeGrafter"/>
</dbReference>
<feature type="compositionally biased region" description="Polar residues" evidence="3">
    <location>
        <begin position="111"/>
        <end position="133"/>
    </location>
</feature>
<dbReference type="PANTHER" id="PTHR24346:SF51">
    <property type="entry name" value="PAS DOMAIN-CONTAINING SERINE_THREONINE-PROTEIN KINASE"/>
    <property type="match status" value="1"/>
</dbReference>
<keyword evidence="2" id="KW-0067">ATP-binding</keyword>
<dbReference type="VEuPathDB" id="FungiDB:MELLADRAFT_118591"/>
<feature type="region of interest" description="Disordered" evidence="3">
    <location>
        <begin position="154"/>
        <end position="231"/>
    </location>
</feature>
<feature type="region of interest" description="Disordered" evidence="3">
    <location>
        <begin position="1"/>
        <end position="89"/>
    </location>
</feature>
<dbReference type="InterPro" id="IPR000719">
    <property type="entry name" value="Prot_kinase_dom"/>
</dbReference>
<feature type="compositionally biased region" description="Polar residues" evidence="3">
    <location>
        <begin position="462"/>
        <end position="473"/>
    </location>
</feature>
<dbReference type="KEGG" id="mlr:MELLADRAFT_118591"/>
<feature type="region of interest" description="Disordered" evidence="3">
    <location>
        <begin position="291"/>
        <end position="326"/>
    </location>
</feature>
<dbReference type="Pfam" id="PF00069">
    <property type="entry name" value="Pkinase"/>
    <property type="match status" value="1"/>
</dbReference>
<evidence type="ECO:0000256" key="1">
    <source>
        <dbReference type="ARBA" id="ARBA00022741"/>
    </source>
</evidence>
<feature type="compositionally biased region" description="Polar residues" evidence="3">
    <location>
        <begin position="212"/>
        <end position="231"/>
    </location>
</feature>
<feature type="compositionally biased region" description="Low complexity" evidence="3">
    <location>
        <begin position="58"/>
        <end position="74"/>
    </location>
</feature>
<dbReference type="Gene3D" id="1.10.510.10">
    <property type="entry name" value="Transferase(Phosphotransferase) domain 1"/>
    <property type="match status" value="1"/>
</dbReference>
<dbReference type="GO" id="GO:0045719">
    <property type="term" value="P:negative regulation of glycogen biosynthetic process"/>
    <property type="evidence" value="ECO:0007669"/>
    <property type="project" value="TreeGrafter"/>
</dbReference>
<dbReference type="Proteomes" id="UP000001072">
    <property type="component" value="Unassembled WGS sequence"/>
</dbReference>
<dbReference type="SMART" id="SM00220">
    <property type="entry name" value="S_TKc"/>
    <property type="match status" value="1"/>
</dbReference>
<dbReference type="GO" id="GO:0035556">
    <property type="term" value="P:intracellular signal transduction"/>
    <property type="evidence" value="ECO:0007669"/>
    <property type="project" value="TreeGrafter"/>
</dbReference>
<dbReference type="InterPro" id="IPR011009">
    <property type="entry name" value="Kinase-like_dom_sf"/>
</dbReference>
<feature type="domain" description="Protein kinase" evidence="4">
    <location>
        <begin position="371"/>
        <end position="672"/>
    </location>
</feature>
<dbReference type="PROSITE" id="PS00108">
    <property type="entry name" value="PROTEIN_KINASE_ST"/>
    <property type="match status" value="1"/>
</dbReference>
<dbReference type="OrthoDB" id="10252171at2759"/>
<dbReference type="Gene3D" id="3.30.200.20">
    <property type="entry name" value="Phosphorylase Kinase, domain 1"/>
    <property type="match status" value="1"/>
</dbReference>
<name>F4SB22_MELLP</name>
<evidence type="ECO:0000256" key="3">
    <source>
        <dbReference type="SAM" id="MobiDB-lite"/>
    </source>
</evidence>
<protein>
    <recommendedName>
        <fullName evidence="4">Protein kinase domain-containing protein</fullName>
    </recommendedName>
</protein>
<dbReference type="GO" id="GO:0004674">
    <property type="term" value="F:protein serine/threonine kinase activity"/>
    <property type="evidence" value="ECO:0007669"/>
    <property type="project" value="TreeGrafter"/>
</dbReference>
<dbReference type="AlphaFoldDB" id="F4SB22"/>
<dbReference type="FunFam" id="1.10.510.10:FF:000571">
    <property type="entry name" value="Maternal embryonic leucine zipper kinase"/>
    <property type="match status" value="1"/>
</dbReference>
<gene>
    <name evidence="5" type="ORF">MELLADRAFT_118591</name>
</gene>
<sequence length="686" mass="74744">MSSPFSQQRPSIASVIQEKRRLASLQSRQSNQQQQQQQQQQTITSSSGSSTPPPQVLPTPSQSVPSSVRQVRSRGGTRIGGLSDLNGTTRFDSLNGAFNRFTWDTHPPSSPGINRTPSASTSNTCRTPSHPVINTSVSTCLRLGEVVMTPTTEEWRSLGGLPGDMRKFTDGLDMSDGRDEDDPEDDSDDSTGSLNTTNPALFPSLNIDDASPTISNEPDQNHNSSRQTRCPPSLNSISLTCNSETQTLQEPCTSPLPISALLPSDVEPIAAIPTLTSVTGIIHTNISRIHQPRASSSGSIPTLSAMSSQSLGLSQRPSPPTSPTTLLTSILDASQPPTIRPCSLLHDGVVRTPIDPRSYSASTGYRSIDSFVIEGEAGKGAYGVVKKVRERGAGPDAPSLIIKYIIKQKILADCWKRHKVLGPIPVEIHVLDHLRRVSYRPSIIGPDASNPVLSNEVGDGTISHNRPNSSQRTGHPHICGILDYFEDTDYYYLVMPFFGDGSDLFEYIDSRPEGLDIEEVKRIFGQILDAVCFIHERNIVHRDLKDENVIMDREGNVQLIDFGSAAYVRDGKKFDTFSGTLDFAAPEVLRGERHGGKEIDVWALGVLLYVLMCGECPFWNSDEASLGLVEGSRSSIGLNGKDLDGIDLLNQCLTLEPEKRATTHELSSHRFLSKDGWIGKPPGRTD</sequence>
<feature type="compositionally biased region" description="Low complexity" evidence="3">
    <location>
        <begin position="24"/>
        <end position="50"/>
    </location>
</feature>
<dbReference type="PROSITE" id="PS50011">
    <property type="entry name" value="PROTEIN_KINASE_DOM"/>
    <property type="match status" value="1"/>
</dbReference>
<keyword evidence="1" id="KW-0547">Nucleotide-binding</keyword>
<feature type="compositionally biased region" description="Polar residues" evidence="3">
    <location>
        <begin position="1"/>
        <end position="11"/>
    </location>
</feature>